<proteinExistence type="predicted"/>
<dbReference type="AlphaFoldDB" id="A0A9P4UKV2"/>
<evidence type="ECO:0008006" key="4">
    <source>
        <dbReference type="Google" id="ProtNLM"/>
    </source>
</evidence>
<dbReference type="Proteomes" id="UP000799441">
    <property type="component" value="Unassembled WGS sequence"/>
</dbReference>
<evidence type="ECO:0000313" key="3">
    <source>
        <dbReference type="Proteomes" id="UP000799441"/>
    </source>
</evidence>
<name>A0A9P4UKV2_9PEZI</name>
<reference evidence="2" key="1">
    <citation type="journal article" date="2020" name="Stud. Mycol.">
        <title>101 Dothideomycetes genomes: a test case for predicting lifestyles and emergence of pathogens.</title>
        <authorList>
            <person name="Haridas S."/>
            <person name="Albert R."/>
            <person name="Binder M."/>
            <person name="Bloem J."/>
            <person name="Labutti K."/>
            <person name="Salamov A."/>
            <person name="Andreopoulos B."/>
            <person name="Baker S."/>
            <person name="Barry K."/>
            <person name="Bills G."/>
            <person name="Bluhm B."/>
            <person name="Cannon C."/>
            <person name="Castanera R."/>
            <person name="Culley D."/>
            <person name="Daum C."/>
            <person name="Ezra D."/>
            <person name="Gonzalez J."/>
            <person name="Henrissat B."/>
            <person name="Kuo A."/>
            <person name="Liang C."/>
            <person name="Lipzen A."/>
            <person name="Lutzoni F."/>
            <person name="Magnuson J."/>
            <person name="Mondo S."/>
            <person name="Nolan M."/>
            <person name="Ohm R."/>
            <person name="Pangilinan J."/>
            <person name="Park H.-J."/>
            <person name="Ramirez L."/>
            <person name="Alfaro M."/>
            <person name="Sun H."/>
            <person name="Tritt A."/>
            <person name="Yoshinaga Y."/>
            <person name="Zwiers L.-H."/>
            <person name="Turgeon B."/>
            <person name="Goodwin S."/>
            <person name="Spatafora J."/>
            <person name="Crous P."/>
            <person name="Grigoriev I."/>
        </authorList>
    </citation>
    <scope>NUCLEOTIDE SEQUENCE</scope>
    <source>
        <strain evidence="2">CBS 116435</strain>
    </source>
</reference>
<accession>A0A9P4UKV2</accession>
<evidence type="ECO:0000313" key="2">
    <source>
        <dbReference type="EMBL" id="KAF2717163.1"/>
    </source>
</evidence>
<feature type="compositionally biased region" description="Basic and acidic residues" evidence="1">
    <location>
        <begin position="36"/>
        <end position="51"/>
    </location>
</feature>
<feature type="region of interest" description="Disordered" evidence="1">
    <location>
        <begin position="1"/>
        <end position="76"/>
    </location>
</feature>
<feature type="compositionally biased region" description="Polar residues" evidence="1">
    <location>
        <begin position="1"/>
        <end position="19"/>
    </location>
</feature>
<sequence>MAISNSTASQSPQARNSADGSRRKSSNTMFGNLQQMKRDPSNTQAEARRQSVNEQTRGPMGSVASAWHNFTKGPAK</sequence>
<organism evidence="2 3">
    <name type="scientific">Polychaeton citri CBS 116435</name>
    <dbReference type="NCBI Taxonomy" id="1314669"/>
    <lineage>
        <taxon>Eukaryota</taxon>
        <taxon>Fungi</taxon>
        <taxon>Dikarya</taxon>
        <taxon>Ascomycota</taxon>
        <taxon>Pezizomycotina</taxon>
        <taxon>Dothideomycetes</taxon>
        <taxon>Dothideomycetidae</taxon>
        <taxon>Capnodiales</taxon>
        <taxon>Capnodiaceae</taxon>
        <taxon>Polychaeton</taxon>
    </lineage>
</organism>
<protein>
    <recommendedName>
        <fullName evidence="4">Conidiation-specific protein 8</fullName>
    </recommendedName>
</protein>
<gene>
    <name evidence="2" type="ORF">K431DRAFT_315960</name>
</gene>
<dbReference type="EMBL" id="MU003850">
    <property type="protein sequence ID" value="KAF2717163.1"/>
    <property type="molecule type" value="Genomic_DNA"/>
</dbReference>
<comment type="caution">
    <text evidence="2">The sequence shown here is derived from an EMBL/GenBank/DDBJ whole genome shotgun (WGS) entry which is preliminary data.</text>
</comment>
<evidence type="ECO:0000256" key="1">
    <source>
        <dbReference type="SAM" id="MobiDB-lite"/>
    </source>
</evidence>
<keyword evidence="3" id="KW-1185">Reference proteome</keyword>
<feature type="compositionally biased region" description="Polar residues" evidence="1">
    <location>
        <begin position="26"/>
        <end position="35"/>
    </location>
</feature>